<evidence type="ECO:0000313" key="7">
    <source>
        <dbReference type="Proteomes" id="UP000706525"/>
    </source>
</evidence>
<evidence type="ECO:0000313" key="6">
    <source>
        <dbReference type="EMBL" id="CAG9185831.1"/>
    </source>
</evidence>
<gene>
    <name evidence="6" type="primary">astE</name>
    <name evidence="6" type="ORF">LMG32289_06137</name>
</gene>
<keyword evidence="7" id="KW-1185">Reference proteome</keyword>
<keyword evidence="2" id="KW-0479">Metal-binding</keyword>
<evidence type="ECO:0000256" key="4">
    <source>
        <dbReference type="ARBA" id="ARBA00022833"/>
    </source>
</evidence>
<dbReference type="SUPFAM" id="SSF53187">
    <property type="entry name" value="Zn-dependent exopeptidases"/>
    <property type="match status" value="1"/>
</dbReference>
<dbReference type="Gene3D" id="3.40.630.10">
    <property type="entry name" value="Zn peptidases"/>
    <property type="match status" value="1"/>
</dbReference>
<dbReference type="Pfam" id="PF24827">
    <property type="entry name" value="AstE_AspA_cat"/>
    <property type="match status" value="1"/>
</dbReference>
<comment type="caution">
    <text evidence="6">The sequence shown here is derived from an EMBL/GenBank/DDBJ whole genome shotgun (WGS) entry which is preliminary data.</text>
</comment>
<protein>
    <submittedName>
        <fullName evidence="6">Succinylglutamate desuccinylase</fullName>
        <ecNumber evidence="6">3.5.1.96</ecNumber>
    </submittedName>
</protein>
<dbReference type="PANTHER" id="PTHR15162:SF7">
    <property type="entry name" value="SUCCINYLGLUTAMATE DESUCCINYLASE"/>
    <property type="match status" value="1"/>
</dbReference>
<name>A0ABN7ZNY3_9BURK</name>
<dbReference type="Proteomes" id="UP000706525">
    <property type="component" value="Unassembled WGS sequence"/>
</dbReference>
<evidence type="ECO:0000256" key="2">
    <source>
        <dbReference type="ARBA" id="ARBA00022723"/>
    </source>
</evidence>
<keyword evidence="4" id="KW-0862">Zinc</keyword>
<proteinExistence type="predicted"/>
<accession>A0ABN7ZNY3</accession>
<evidence type="ECO:0000256" key="3">
    <source>
        <dbReference type="ARBA" id="ARBA00022801"/>
    </source>
</evidence>
<keyword evidence="3 6" id="KW-0378">Hydrolase</keyword>
<dbReference type="EMBL" id="CAJZAG010000015">
    <property type="protein sequence ID" value="CAG9185831.1"/>
    <property type="molecule type" value="Genomic_DNA"/>
</dbReference>
<evidence type="ECO:0000259" key="5">
    <source>
        <dbReference type="Pfam" id="PF24827"/>
    </source>
</evidence>
<dbReference type="InterPro" id="IPR050178">
    <property type="entry name" value="AspA/AstE_fam"/>
</dbReference>
<reference evidence="6 7" key="1">
    <citation type="submission" date="2021-08" db="EMBL/GenBank/DDBJ databases">
        <authorList>
            <person name="Peeters C."/>
        </authorList>
    </citation>
    <scope>NUCLEOTIDE SEQUENCE [LARGE SCALE GENOMIC DNA]</scope>
    <source>
        <strain evidence="6 7">LMG 32289</strain>
    </source>
</reference>
<dbReference type="EC" id="3.5.1.96" evidence="6"/>
<dbReference type="InterPro" id="IPR055438">
    <property type="entry name" value="AstE_AspA_cat"/>
</dbReference>
<dbReference type="GO" id="GO:0009017">
    <property type="term" value="F:succinylglutamate desuccinylase activity"/>
    <property type="evidence" value="ECO:0007669"/>
    <property type="project" value="UniProtKB-EC"/>
</dbReference>
<dbReference type="PANTHER" id="PTHR15162">
    <property type="entry name" value="ASPARTOACYLASE"/>
    <property type="match status" value="1"/>
</dbReference>
<sequence>MSYSTQPAFIQSHQFTALQPGPRLLVLGAVHGNETCGTQAIAQVLDDLASGAFAIERGVLTMVPVTNPLAYRQRTRQGDRNLNRNLRVTAQPADFEDHVGNVLCPLLEAHNVLLDLHSFHTPGQPFIMAGPTNNAGGLEPFQRSEEETRMVAHLGPRRVVEGWMDVYARGVERRQHAQVAPATPTVGLLDAGYGIGTSEYMRSRGGYGVTLECGQHDDPEAVGVAYRAIRQALALLGMASLALKPAVPTFEVLRLADVIDREHENDRFTQPWKSFDPVKAGQAIGQRHDGRIVTAPANGFVVFPNPNALPGNEWFYFAQESDRTFG</sequence>
<comment type="cofactor">
    <cofactor evidence="1">
        <name>Zn(2+)</name>
        <dbReference type="ChEBI" id="CHEBI:29105"/>
    </cofactor>
</comment>
<dbReference type="RefSeq" id="WP_223995171.1">
    <property type="nucleotide sequence ID" value="NZ_CAJZAG010000015.1"/>
</dbReference>
<evidence type="ECO:0000256" key="1">
    <source>
        <dbReference type="ARBA" id="ARBA00001947"/>
    </source>
</evidence>
<organism evidence="6 7">
    <name type="scientific">Cupriavidus pampae</name>
    <dbReference type="NCBI Taxonomy" id="659251"/>
    <lineage>
        <taxon>Bacteria</taxon>
        <taxon>Pseudomonadati</taxon>
        <taxon>Pseudomonadota</taxon>
        <taxon>Betaproteobacteria</taxon>
        <taxon>Burkholderiales</taxon>
        <taxon>Burkholderiaceae</taxon>
        <taxon>Cupriavidus</taxon>
    </lineage>
</organism>
<feature type="domain" description="Succinylglutamate desuccinylase/Aspartoacylase catalytic" evidence="5">
    <location>
        <begin position="20"/>
        <end position="118"/>
    </location>
</feature>